<organism evidence="1 2">
    <name type="scientific">Pseudomonas caricapapayae</name>
    <dbReference type="NCBI Taxonomy" id="46678"/>
    <lineage>
        <taxon>Bacteria</taxon>
        <taxon>Pseudomonadati</taxon>
        <taxon>Pseudomonadota</taxon>
        <taxon>Gammaproteobacteria</taxon>
        <taxon>Pseudomonadales</taxon>
        <taxon>Pseudomonadaceae</taxon>
        <taxon>Pseudomonas</taxon>
    </lineage>
</organism>
<gene>
    <name evidence="1" type="ORF">ACIKP7_06990</name>
</gene>
<dbReference type="EMBL" id="JBIUGF010000015">
    <property type="protein sequence ID" value="MFJ1337873.1"/>
    <property type="molecule type" value="Genomic_DNA"/>
</dbReference>
<evidence type="ECO:0000313" key="2">
    <source>
        <dbReference type="Proteomes" id="UP001615411"/>
    </source>
</evidence>
<sequence length="99" mass="10907">MKVQLLVSGGFVGISKRCELDTDTLDQQEASELERLVKQSGVSISGTHLKAGARDVRQYKIVIDDGDQVSVTFDDLSIPQPVGELVDFLQKYTQPKGRN</sequence>
<name>A0ACC7LSP7_9PSED</name>
<proteinExistence type="predicted"/>
<reference evidence="1" key="1">
    <citation type="submission" date="2024-10" db="EMBL/GenBank/DDBJ databases">
        <title>Aeromonas and Pseudomonas from the Cagarras Archipelago, Rio de Janeiro, Brazil.</title>
        <authorList>
            <person name="Canellas A.L.B."/>
            <person name="Laport M.S."/>
        </authorList>
    </citation>
    <scope>NUCLEOTIDE SEQUENCE</scope>
    <source>
        <strain evidence="1">ACP-7</strain>
    </source>
</reference>
<protein>
    <submittedName>
        <fullName evidence="1">Protealysin inhibitor emfourin</fullName>
    </submittedName>
</protein>
<evidence type="ECO:0000313" key="1">
    <source>
        <dbReference type="EMBL" id="MFJ1337873.1"/>
    </source>
</evidence>
<dbReference type="Proteomes" id="UP001615411">
    <property type="component" value="Unassembled WGS sequence"/>
</dbReference>
<comment type="caution">
    <text evidence="1">The sequence shown here is derived from an EMBL/GenBank/DDBJ whole genome shotgun (WGS) entry which is preliminary data.</text>
</comment>
<keyword evidence="2" id="KW-1185">Reference proteome</keyword>
<accession>A0ACC7LSP7</accession>